<gene>
    <name evidence="2" type="ORF">DILT_LOCUS16250</name>
</gene>
<feature type="compositionally biased region" description="Acidic residues" evidence="1">
    <location>
        <begin position="18"/>
        <end position="39"/>
    </location>
</feature>
<evidence type="ECO:0000313" key="2">
    <source>
        <dbReference type="EMBL" id="VDN33497.1"/>
    </source>
</evidence>
<dbReference type="EMBL" id="UYRU01083843">
    <property type="protein sequence ID" value="VDN33497.1"/>
    <property type="molecule type" value="Genomic_DNA"/>
</dbReference>
<protein>
    <submittedName>
        <fullName evidence="2">Uncharacterized protein</fullName>
    </submittedName>
</protein>
<feature type="region of interest" description="Disordered" evidence="1">
    <location>
        <begin position="1"/>
        <end position="48"/>
    </location>
</feature>
<feature type="non-terminal residue" evidence="2">
    <location>
        <position position="196"/>
    </location>
</feature>
<name>A0A3P7NFY9_DIBLA</name>
<evidence type="ECO:0000313" key="3">
    <source>
        <dbReference type="Proteomes" id="UP000281553"/>
    </source>
</evidence>
<keyword evidence="3" id="KW-1185">Reference proteome</keyword>
<reference evidence="2 3" key="1">
    <citation type="submission" date="2018-11" db="EMBL/GenBank/DDBJ databases">
        <authorList>
            <consortium name="Pathogen Informatics"/>
        </authorList>
    </citation>
    <scope>NUCLEOTIDE SEQUENCE [LARGE SCALE GENOMIC DNA]</scope>
</reference>
<dbReference type="OrthoDB" id="10438726at2759"/>
<sequence length="196" mass="22620">MNNYALRQQQQQHQHELDAEEEEDADEEDEEDECEDDSDSPSLFQNREPLSEPLLNQAFEMHEAPQDVQALYSSMAENMAMAAEFHDCSTCSRYPYHHRHWENQEFSDYSLTRDLTSDLVDDHALDGCEFWAPAPSSQHLATPTGTEKNTLAKQMGITDMELWEVGHFDADQWAEEFNRLMSETPDIISFQPLSNA</sequence>
<proteinExistence type="predicted"/>
<dbReference type="AlphaFoldDB" id="A0A3P7NFY9"/>
<accession>A0A3P7NFY9</accession>
<dbReference type="Proteomes" id="UP000281553">
    <property type="component" value="Unassembled WGS sequence"/>
</dbReference>
<organism evidence="2 3">
    <name type="scientific">Dibothriocephalus latus</name>
    <name type="common">Fish tapeworm</name>
    <name type="synonym">Diphyllobothrium latum</name>
    <dbReference type="NCBI Taxonomy" id="60516"/>
    <lineage>
        <taxon>Eukaryota</taxon>
        <taxon>Metazoa</taxon>
        <taxon>Spiralia</taxon>
        <taxon>Lophotrochozoa</taxon>
        <taxon>Platyhelminthes</taxon>
        <taxon>Cestoda</taxon>
        <taxon>Eucestoda</taxon>
        <taxon>Diphyllobothriidea</taxon>
        <taxon>Diphyllobothriidae</taxon>
        <taxon>Dibothriocephalus</taxon>
    </lineage>
</organism>
<evidence type="ECO:0000256" key="1">
    <source>
        <dbReference type="SAM" id="MobiDB-lite"/>
    </source>
</evidence>